<feature type="transmembrane region" description="Helical" evidence="1">
    <location>
        <begin position="83"/>
        <end position="102"/>
    </location>
</feature>
<dbReference type="RefSeq" id="WP_106563859.1">
    <property type="nucleotide sequence ID" value="NZ_PYAU01000001.1"/>
</dbReference>
<evidence type="ECO:0000313" key="4">
    <source>
        <dbReference type="EMBL" id="PSL38919.1"/>
    </source>
</evidence>
<comment type="caution">
    <text evidence="4">The sequence shown here is derived from an EMBL/GenBank/DDBJ whole genome shotgun (WGS) entry which is preliminary data.</text>
</comment>
<feature type="transmembrane region" description="Helical" evidence="1">
    <location>
        <begin position="365"/>
        <end position="387"/>
    </location>
</feature>
<feature type="transmembrane region" description="Helical" evidence="1">
    <location>
        <begin position="234"/>
        <end position="253"/>
    </location>
</feature>
<feature type="domain" description="Acyltransferase 3" evidence="2">
    <location>
        <begin position="17"/>
        <end position="345"/>
    </location>
</feature>
<dbReference type="Proteomes" id="UP000268291">
    <property type="component" value="Unassembled WGS sequence"/>
</dbReference>
<feature type="transmembrane region" description="Helical" evidence="1">
    <location>
        <begin position="300"/>
        <end position="320"/>
    </location>
</feature>
<dbReference type="OrthoDB" id="3404679at2"/>
<dbReference type="EMBL" id="RZGY01000001">
    <property type="protein sequence ID" value="RUQ86618.1"/>
    <property type="molecule type" value="Genomic_DNA"/>
</dbReference>
<organism evidence="4 6">
    <name type="scientific">Labedella gwakjiensis</name>
    <dbReference type="NCBI Taxonomy" id="390269"/>
    <lineage>
        <taxon>Bacteria</taxon>
        <taxon>Bacillati</taxon>
        <taxon>Actinomycetota</taxon>
        <taxon>Actinomycetes</taxon>
        <taxon>Micrococcales</taxon>
        <taxon>Microbacteriaceae</taxon>
        <taxon>Labedella</taxon>
    </lineage>
</organism>
<proteinExistence type="predicted"/>
<accession>A0A2P8GY79</accession>
<dbReference type="InterPro" id="IPR050879">
    <property type="entry name" value="Acyltransferase_3"/>
</dbReference>
<reference evidence="4 6" key="1">
    <citation type="submission" date="2018-03" db="EMBL/GenBank/DDBJ databases">
        <title>Genomic Encyclopedia of Archaeal and Bacterial Type Strains, Phase II (KMG-II): from individual species to whole genera.</title>
        <authorList>
            <person name="Goeker M."/>
        </authorList>
    </citation>
    <scope>NUCLEOTIDE SEQUENCE [LARGE SCALE GENOMIC DNA]</scope>
    <source>
        <strain evidence="4 6">DSM 21548</strain>
    </source>
</reference>
<evidence type="ECO:0000259" key="3">
    <source>
        <dbReference type="Pfam" id="PF19040"/>
    </source>
</evidence>
<keyword evidence="5" id="KW-0808">Transferase</keyword>
<evidence type="ECO:0000256" key="1">
    <source>
        <dbReference type="SAM" id="Phobius"/>
    </source>
</evidence>
<protein>
    <submittedName>
        <fullName evidence="5">Acyltransferase</fullName>
    </submittedName>
    <submittedName>
        <fullName evidence="4">Peptidoglycan/LPS O-acetylase OafA/YrhL</fullName>
    </submittedName>
</protein>
<evidence type="ECO:0000313" key="6">
    <source>
        <dbReference type="Proteomes" id="UP000241203"/>
    </source>
</evidence>
<dbReference type="AlphaFoldDB" id="A0A2P8GY79"/>
<feature type="transmembrane region" description="Helical" evidence="1">
    <location>
        <begin position="259"/>
        <end position="279"/>
    </location>
</feature>
<dbReference type="InterPro" id="IPR043968">
    <property type="entry name" value="SGNH"/>
</dbReference>
<feature type="transmembrane region" description="Helical" evidence="1">
    <location>
        <begin position="326"/>
        <end position="344"/>
    </location>
</feature>
<dbReference type="Proteomes" id="UP000241203">
    <property type="component" value="Unassembled WGS sequence"/>
</dbReference>
<keyword evidence="7" id="KW-1185">Reference proteome</keyword>
<dbReference type="InterPro" id="IPR002656">
    <property type="entry name" value="Acyl_transf_3_dom"/>
</dbReference>
<evidence type="ECO:0000313" key="5">
    <source>
        <dbReference type="EMBL" id="RUQ86618.1"/>
    </source>
</evidence>
<gene>
    <name evidence="4" type="ORF">CLV49_2549</name>
    <name evidence="5" type="ORF">ELQ93_06480</name>
</gene>
<feature type="transmembrane region" description="Helical" evidence="1">
    <location>
        <begin position="176"/>
        <end position="195"/>
    </location>
</feature>
<keyword evidence="5" id="KW-0012">Acyltransferase</keyword>
<feature type="domain" description="SGNH" evidence="3">
    <location>
        <begin position="436"/>
        <end position="657"/>
    </location>
</feature>
<dbReference type="Pfam" id="PF01757">
    <property type="entry name" value="Acyl_transf_3"/>
    <property type="match status" value="1"/>
</dbReference>
<reference evidence="5 7" key="2">
    <citation type="submission" date="2018-12" db="EMBL/GenBank/DDBJ databases">
        <authorList>
            <person name="hu s."/>
            <person name="Xu Y."/>
            <person name="Xu B."/>
            <person name="Li F."/>
        </authorList>
    </citation>
    <scope>NUCLEOTIDE SEQUENCE [LARGE SCALE GENOMIC DNA]</scope>
    <source>
        <strain evidence="5 7">KSW2-17</strain>
    </source>
</reference>
<dbReference type="GO" id="GO:0016020">
    <property type="term" value="C:membrane"/>
    <property type="evidence" value="ECO:0007669"/>
    <property type="project" value="TreeGrafter"/>
</dbReference>
<dbReference type="PANTHER" id="PTHR23028:SF53">
    <property type="entry name" value="ACYL_TRANSF_3 DOMAIN-CONTAINING PROTEIN"/>
    <property type="match status" value="1"/>
</dbReference>
<keyword evidence="1" id="KW-1133">Transmembrane helix</keyword>
<dbReference type="GO" id="GO:0009103">
    <property type="term" value="P:lipopolysaccharide biosynthetic process"/>
    <property type="evidence" value="ECO:0007669"/>
    <property type="project" value="TreeGrafter"/>
</dbReference>
<keyword evidence="1" id="KW-0472">Membrane</keyword>
<evidence type="ECO:0000259" key="2">
    <source>
        <dbReference type="Pfam" id="PF01757"/>
    </source>
</evidence>
<feature type="transmembrane region" description="Helical" evidence="1">
    <location>
        <begin position="20"/>
        <end position="39"/>
    </location>
</feature>
<name>A0A2P8GY79_9MICO</name>
<dbReference type="GO" id="GO:0016747">
    <property type="term" value="F:acyltransferase activity, transferring groups other than amino-acyl groups"/>
    <property type="evidence" value="ECO:0007669"/>
    <property type="project" value="InterPro"/>
</dbReference>
<dbReference type="PANTHER" id="PTHR23028">
    <property type="entry name" value="ACETYLTRANSFERASE"/>
    <property type="match status" value="1"/>
</dbReference>
<evidence type="ECO:0000313" key="7">
    <source>
        <dbReference type="Proteomes" id="UP000268291"/>
    </source>
</evidence>
<dbReference type="EMBL" id="PYAU01000001">
    <property type="protein sequence ID" value="PSL38919.1"/>
    <property type="molecule type" value="Genomic_DNA"/>
</dbReference>
<sequence>MPEDKPAAGRRAFRSDVQGLRAVAVGLVLIYHAGVPWLGGGFVGVDVFFVISGYLITGHLAVGLAREGRVDLAAFWAKRARRILPASVATLLLSLVAAAIWMPPLALPAVFRDAAATALYVPNLLFAVQGTDYLAETSPSVFQQYWSLGVEEQFYLIWPIALMVAFAVGRRSRRSLIIFTFAIVLVSFAVCVLLTGSSQPWAFFSLPSRAWEFGIGGLIALVGDPLARRVSATARAALGWTGLLAIVSGGAFLSAELPFPGVVAILPVVGTALVILCGNDSRLGPARLLSIHPLQWIGKISYSLYLVHWPLIVIPAAAITPADLPIAVSVGLALLAVPLAYVLYRLVEEPGRRSRVFVEAGGRRTLLFVAASSAVIALISVVAIPAASARSLTSGDDAQAYEVSQSPRAADTVPANLKPSLWDAADDIPALYATGCHRDFESVDSKPCRFGSNESAPMVALFGDSHAAHWFPALKTLADAGTIRLETFTKSSCPSASVEILRDGSSYSECVRWRGAVIERLQSEPPALTVLSNMRSVDAIQGPPQDWDQGLGETITMLVPSQQVLVIADTPSMSTSPALCLSAHLNDASTCATQRSEALSSDSGLTNVRSAGGELLDLNDYLCDDQLCPAIIDDLLVYRDEHHLTAEFSRSMAPVFVKAIGQLLNRAAAPVVAPGK</sequence>
<feature type="transmembrane region" description="Helical" evidence="1">
    <location>
        <begin position="201"/>
        <end position="222"/>
    </location>
</feature>
<feature type="transmembrane region" description="Helical" evidence="1">
    <location>
        <begin position="153"/>
        <end position="169"/>
    </location>
</feature>
<feature type="transmembrane region" description="Helical" evidence="1">
    <location>
        <begin position="45"/>
        <end position="62"/>
    </location>
</feature>
<dbReference type="Pfam" id="PF19040">
    <property type="entry name" value="SGNH"/>
    <property type="match status" value="1"/>
</dbReference>
<keyword evidence="1" id="KW-0812">Transmembrane</keyword>